<dbReference type="NCBIfam" id="NF009468">
    <property type="entry name" value="PRK12826.1-4"/>
    <property type="match status" value="1"/>
</dbReference>
<evidence type="ECO:0000313" key="4">
    <source>
        <dbReference type="EMBL" id="WHY53644.1"/>
    </source>
</evidence>
<comment type="similarity">
    <text evidence="1">Belongs to the short-chain dehydrogenases/reductases (SDR) family.</text>
</comment>
<dbReference type="SMART" id="SM00822">
    <property type="entry name" value="PKS_KR"/>
    <property type="match status" value="1"/>
</dbReference>
<evidence type="ECO:0000256" key="2">
    <source>
        <dbReference type="ARBA" id="ARBA00023002"/>
    </source>
</evidence>
<dbReference type="FunFam" id="3.40.50.720:FF:000084">
    <property type="entry name" value="Short-chain dehydrogenase reductase"/>
    <property type="match status" value="1"/>
</dbReference>
<sequence>MKVDLSGKVVIVTGGSKGIGKGIATVFAKQGAHVVIAARGLEHTTKLATELQMQGYSASGAAVDVESYESVKNMAQEVASKYGAIDILCSNAGIFPSVKLEDMSTDQWDHVLNVNARGTMFAVKACVPYLKNADYGRVIITSSITGPVTGYAGWTHYAASKAAQLGFMRTAALELAHYNITVNAVLPGNIATEGLDGLGEEYLQKMAKAIPFGGLGSVEDIAYAALFLSSKEAGFITGQSIIIDGGQTLPEDAEAF</sequence>
<organism evidence="4 5">
    <name type="scientific">Lysinibacillus pakistanensis</name>
    <dbReference type="NCBI Taxonomy" id="759811"/>
    <lineage>
        <taxon>Bacteria</taxon>
        <taxon>Bacillati</taxon>
        <taxon>Bacillota</taxon>
        <taxon>Bacilli</taxon>
        <taxon>Bacillales</taxon>
        <taxon>Bacillaceae</taxon>
        <taxon>Lysinibacillus</taxon>
    </lineage>
</organism>
<accession>A0AAX3X409</accession>
<dbReference type="AlphaFoldDB" id="A0AAX3X409"/>
<feature type="domain" description="Ketoreductase" evidence="3">
    <location>
        <begin position="8"/>
        <end position="188"/>
    </location>
</feature>
<reference evidence="4" key="1">
    <citation type="submission" date="2023-05" db="EMBL/GenBank/DDBJ databases">
        <title>Comparative genomics of Bacillaceae isolates and their secondary metabolite potential.</title>
        <authorList>
            <person name="Song L."/>
            <person name="Nielsen L.J."/>
            <person name="Mohite O."/>
            <person name="Xu X."/>
            <person name="Weber T."/>
            <person name="Kovacs A.T."/>
        </authorList>
    </citation>
    <scope>NUCLEOTIDE SEQUENCE</scope>
    <source>
        <strain evidence="4">LY1</strain>
    </source>
</reference>
<dbReference type="GO" id="GO:0006633">
    <property type="term" value="P:fatty acid biosynthetic process"/>
    <property type="evidence" value="ECO:0007669"/>
    <property type="project" value="TreeGrafter"/>
</dbReference>
<dbReference type="InterPro" id="IPR057326">
    <property type="entry name" value="KR_dom"/>
</dbReference>
<dbReference type="Proteomes" id="UP001178322">
    <property type="component" value="Chromosome"/>
</dbReference>
<dbReference type="PRINTS" id="PR00080">
    <property type="entry name" value="SDRFAMILY"/>
</dbReference>
<dbReference type="PANTHER" id="PTHR42760:SF133">
    <property type="entry name" value="3-OXOACYL-[ACYL-CARRIER-PROTEIN] REDUCTASE"/>
    <property type="match status" value="1"/>
</dbReference>
<dbReference type="Pfam" id="PF13561">
    <property type="entry name" value="adh_short_C2"/>
    <property type="match status" value="1"/>
</dbReference>
<gene>
    <name evidence="4" type="primary">fabG</name>
    <name evidence="4" type="ORF">QNH24_10535</name>
</gene>
<dbReference type="Gene3D" id="3.40.50.720">
    <property type="entry name" value="NAD(P)-binding Rossmann-like Domain"/>
    <property type="match status" value="1"/>
</dbReference>
<keyword evidence="2 4" id="KW-0560">Oxidoreductase</keyword>
<dbReference type="EC" id="1.1.1.100" evidence="4"/>
<dbReference type="NCBIfam" id="NF004202">
    <property type="entry name" value="PRK05653.2-2"/>
    <property type="match status" value="1"/>
</dbReference>
<name>A0AAX3X409_9BACI</name>
<protein>
    <submittedName>
        <fullName evidence="4">3-oxoacyl-ACP reductase FabG</fullName>
        <ecNumber evidence="4">1.1.1.100</ecNumber>
    </submittedName>
</protein>
<dbReference type="GO" id="GO:0048038">
    <property type="term" value="F:quinone binding"/>
    <property type="evidence" value="ECO:0007669"/>
    <property type="project" value="TreeGrafter"/>
</dbReference>
<evidence type="ECO:0000259" key="3">
    <source>
        <dbReference type="SMART" id="SM00822"/>
    </source>
</evidence>
<dbReference type="GO" id="GO:0004316">
    <property type="term" value="F:3-oxoacyl-[acyl-carrier-protein] reductase (NADPH) activity"/>
    <property type="evidence" value="ECO:0007669"/>
    <property type="project" value="UniProtKB-EC"/>
</dbReference>
<dbReference type="SUPFAM" id="SSF51735">
    <property type="entry name" value="NAD(P)-binding Rossmann-fold domains"/>
    <property type="match status" value="1"/>
</dbReference>
<dbReference type="PRINTS" id="PR00081">
    <property type="entry name" value="GDHRDH"/>
</dbReference>
<dbReference type="EMBL" id="CP126101">
    <property type="protein sequence ID" value="WHY53644.1"/>
    <property type="molecule type" value="Genomic_DNA"/>
</dbReference>
<proteinExistence type="inferred from homology"/>
<dbReference type="RefSeq" id="WP_283872063.1">
    <property type="nucleotide sequence ID" value="NZ_CP126101.1"/>
</dbReference>
<dbReference type="PANTHER" id="PTHR42760">
    <property type="entry name" value="SHORT-CHAIN DEHYDROGENASES/REDUCTASES FAMILY MEMBER"/>
    <property type="match status" value="1"/>
</dbReference>
<dbReference type="GO" id="GO:0008206">
    <property type="term" value="P:bile acid metabolic process"/>
    <property type="evidence" value="ECO:0007669"/>
    <property type="project" value="UniProtKB-ARBA"/>
</dbReference>
<dbReference type="InterPro" id="IPR036291">
    <property type="entry name" value="NAD(P)-bd_dom_sf"/>
</dbReference>
<dbReference type="InterPro" id="IPR002347">
    <property type="entry name" value="SDR_fam"/>
</dbReference>
<evidence type="ECO:0000313" key="5">
    <source>
        <dbReference type="Proteomes" id="UP001178322"/>
    </source>
</evidence>
<evidence type="ECO:0000256" key="1">
    <source>
        <dbReference type="ARBA" id="ARBA00006484"/>
    </source>
</evidence>